<evidence type="ECO:0000256" key="1">
    <source>
        <dbReference type="SAM" id="MobiDB-lite"/>
    </source>
</evidence>
<feature type="compositionally biased region" description="Polar residues" evidence="1">
    <location>
        <begin position="31"/>
        <end position="44"/>
    </location>
</feature>
<proteinExistence type="predicted"/>
<evidence type="ECO:0000313" key="2">
    <source>
        <dbReference type="EMBL" id="JAQ12024.1"/>
    </source>
</evidence>
<feature type="region of interest" description="Disordered" evidence="1">
    <location>
        <begin position="28"/>
        <end position="64"/>
    </location>
</feature>
<protein>
    <submittedName>
        <fullName evidence="2">Uncharacterized protein</fullName>
    </submittedName>
</protein>
<name>A0A146LWI4_LYGHE</name>
<feature type="non-terminal residue" evidence="2">
    <location>
        <position position="1"/>
    </location>
</feature>
<sequence>SKKAKHTQNTAQEWSAQHEVVESVKMHMQLRSRTQSQPQPQDTTALEDPCERRALRSDDDQTLEKTSWEALQEIELYRASADKGQWMLVFAPPLETRITLGDLVIEKKTVEDGTYVYN</sequence>
<reference evidence="2" key="1">
    <citation type="journal article" date="2016" name="Gigascience">
        <title>De novo construction of an expanded transcriptome assembly for the western tarnished plant bug, Lygus hesperus.</title>
        <authorList>
            <person name="Tassone E.E."/>
            <person name="Geib S.M."/>
            <person name="Hall B."/>
            <person name="Fabrick J.A."/>
            <person name="Brent C.S."/>
            <person name="Hull J.J."/>
        </authorList>
    </citation>
    <scope>NUCLEOTIDE SEQUENCE</scope>
</reference>
<organism evidence="2">
    <name type="scientific">Lygus hesperus</name>
    <name type="common">Western plant bug</name>
    <dbReference type="NCBI Taxonomy" id="30085"/>
    <lineage>
        <taxon>Eukaryota</taxon>
        <taxon>Metazoa</taxon>
        <taxon>Ecdysozoa</taxon>
        <taxon>Arthropoda</taxon>
        <taxon>Hexapoda</taxon>
        <taxon>Insecta</taxon>
        <taxon>Pterygota</taxon>
        <taxon>Neoptera</taxon>
        <taxon>Paraneoptera</taxon>
        <taxon>Hemiptera</taxon>
        <taxon>Heteroptera</taxon>
        <taxon>Panheteroptera</taxon>
        <taxon>Cimicomorpha</taxon>
        <taxon>Miridae</taxon>
        <taxon>Mirini</taxon>
        <taxon>Lygus</taxon>
    </lineage>
</organism>
<dbReference type="EMBL" id="GDHC01006605">
    <property type="protein sequence ID" value="JAQ12024.1"/>
    <property type="molecule type" value="Transcribed_RNA"/>
</dbReference>
<accession>A0A146LWI4</accession>
<feature type="compositionally biased region" description="Basic and acidic residues" evidence="1">
    <location>
        <begin position="49"/>
        <end position="64"/>
    </location>
</feature>
<dbReference type="AlphaFoldDB" id="A0A146LWI4"/>
<gene>
    <name evidence="2" type="ORF">g.33789</name>
</gene>